<feature type="region of interest" description="Disordered" evidence="1">
    <location>
        <begin position="35"/>
        <end position="54"/>
    </location>
</feature>
<keyword evidence="4" id="KW-1185">Reference proteome</keyword>
<dbReference type="Gramene" id="TraesWEE_scaffold_112816_01G000100.1">
    <property type="protein sequence ID" value="TraesWEE_scaffold_112816_01G000100.1"/>
    <property type="gene ID" value="TraesWEE_scaffold_112816_01G000100"/>
</dbReference>
<feature type="chain" id="PRO_5043170316" description="4Fe-4S ferredoxin-type domain-containing protein" evidence="2">
    <location>
        <begin position="29"/>
        <end position="83"/>
    </location>
</feature>
<protein>
    <recommendedName>
        <fullName evidence="5">4Fe-4S ferredoxin-type domain-containing protein</fullName>
    </recommendedName>
</protein>
<dbReference type="Gramene" id="TraesSTA1B03G00348640.1">
    <property type="protein sequence ID" value="TraesSTA1B03G00348640.1.CDS1"/>
    <property type="gene ID" value="TraesSTA1B03G00348640"/>
</dbReference>
<dbReference type="Gramene" id="TraesCS1B03G0929000.1">
    <property type="protein sequence ID" value="TraesCS1B03G0929000.1.CDS1"/>
    <property type="gene ID" value="TraesCS1B03G0929000"/>
</dbReference>
<dbReference type="Gramene" id="TraesLDM1B03G00349980.1">
    <property type="protein sequence ID" value="TraesLDM1B03G00349980.1.CDS1"/>
    <property type="gene ID" value="TraesLDM1B03G00349980"/>
</dbReference>
<accession>A0A3B5Z2P4</accession>
<organism evidence="3">
    <name type="scientific">Triticum aestivum</name>
    <name type="common">Wheat</name>
    <dbReference type="NCBI Taxonomy" id="4565"/>
    <lineage>
        <taxon>Eukaryota</taxon>
        <taxon>Viridiplantae</taxon>
        <taxon>Streptophyta</taxon>
        <taxon>Embryophyta</taxon>
        <taxon>Tracheophyta</taxon>
        <taxon>Spermatophyta</taxon>
        <taxon>Magnoliopsida</taxon>
        <taxon>Liliopsida</taxon>
        <taxon>Poales</taxon>
        <taxon>Poaceae</taxon>
        <taxon>BOP clade</taxon>
        <taxon>Pooideae</taxon>
        <taxon>Triticodae</taxon>
        <taxon>Triticeae</taxon>
        <taxon>Triticinae</taxon>
        <taxon>Triticum</taxon>
    </lineage>
</organism>
<reference evidence="3" key="2">
    <citation type="submission" date="2018-10" db="UniProtKB">
        <authorList>
            <consortium name="EnsemblPlants"/>
        </authorList>
    </citation>
    <scope>IDENTIFICATION</scope>
</reference>
<proteinExistence type="predicted"/>
<evidence type="ECO:0000313" key="3">
    <source>
        <dbReference type="EnsemblPlants" id="TraesCS1B02G338400.1.cds1"/>
    </source>
</evidence>
<dbReference type="EnsemblPlants" id="TraesCS1B02G338400.1">
    <property type="protein sequence ID" value="TraesCS1B02G338400.1.cds1"/>
    <property type="gene ID" value="TraesCS1B02G338400"/>
</dbReference>
<reference evidence="3" key="1">
    <citation type="submission" date="2018-08" db="EMBL/GenBank/DDBJ databases">
        <authorList>
            <person name="Rossello M."/>
        </authorList>
    </citation>
    <scope>NUCLEOTIDE SEQUENCE [LARGE SCALE GENOMIC DNA]</scope>
    <source>
        <strain evidence="3">cv. Chinese Spring</strain>
    </source>
</reference>
<dbReference type="Gramene" id="TraesROB_scaffold_089940_01G000100.1">
    <property type="protein sequence ID" value="TraesROB_scaffold_089940_01G000100.1"/>
    <property type="gene ID" value="TraesROB_scaffold_089940_01G000100"/>
</dbReference>
<dbReference type="Gramene" id="TraesNOR1B03G00353460.1">
    <property type="protein sequence ID" value="TraesNOR1B03G00353460.1.CDS1"/>
    <property type="gene ID" value="TraesNOR1B03G00353460"/>
</dbReference>
<evidence type="ECO:0008006" key="5">
    <source>
        <dbReference type="Google" id="ProtNLM"/>
    </source>
</evidence>
<evidence type="ECO:0000256" key="2">
    <source>
        <dbReference type="SAM" id="SignalP"/>
    </source>
</evidence>
<dbReference type="Gramene" id="TraesPARA_EIv1.0_0192090.1">
    <property type="protein sequence ID" value="TraesPARA_EIv1.0_0192090.1.CDS1"/>
    <property type="gene ID" value="TraesPARA_EIv1.0_0192090"/>
</dbReference>
<evidence type="ECO:0000313" key="4">
    <source>
        <dbReference type="Proteomes" id="UP000019116"/>
    </source>
</evidence>
<keyword evidence="2" id="KW-0732">Signal</keyword>
<dbReference type="Gramene" id="TraesCS1B02G338400.1">
    <property type="protein sequence ID" value="TraesCS1B02G338400.1.cds1"/>
    <property type="gene ID" value="TraesCS1B02G338400"/>
</dbReference>
<name>A0A3B5Z2P4_WHEAT</name>
<evidence type="ECO:0000256" key="1">
    <source>
        <dbReference type="SAM" id="MobiDB-lite"/>
    </source>
</evidence>
<dbReference type="AlphaFoldDB" id="A0A3B5Z2P4"/>
<feature type="signal peptide" evidence="2">
    <location>
        <begin position="1"/>
        <end position="28"/>
    </location>
</feature>
<dbReference type="Gramene" id="TraesJUL1B03G00349820.1">
    <property type="protein sequence ID" value="TraesJUL1B03G00349820.1.CDS1"/>
    <property type="gene ID" value="TraesJUL1B03G00349820"/>
</dbReference>
<dbReference type="Proteomes" id="UP000019116">
    <property type="component" value="Chromosome 1B"/>
</dbReference>
<sequence>MASRAAALVLKAAVLAVVLSMLVLPSSGRCTSLGPALPPPPQVRVSATPEPPPPSGPKITCADCMQCRDSCSSDCAALSCLQE</sequence>